<dbReference type="InterPro" id="IPR038162">
    <property type="entry name" value="SoxY_sf"/>
</dbReference>
<dbReference type="InterPro" id="IPR032711">
    <property type="entry name" value="SoxY"/>
</dbReference>
<dbReference type="Gene3D" id="2.60.40.2470">
    <property type="entry name" value="SoxY domain"/>
    <property type="match status" value="1"/>
</dbReference>
<feature type="region of interest" description="Disordered" evidence="1">
    <location>
        <begin position="1"/>
        <end position="22"/>
    </location>
</feature>
<dbReference type="Pfam" id="PF13501">
    <property type="entry name" value="SoxY"/>
    <property type="match status" value="1"/>
</dbReference>
<keyword evidence="4" id="KW-1185">Reference proteome</keyword>
<evidence type="ECO:0000313" key="4">
    <source>
        <dbReference type="Proteomes" id="UP001064933"/>
    </source>
</evidence>
<feature type="domain" description="Ig-like SoxY" evidence="2">
    <location>
        <begin position="57"/>
        <end position="157"/>
    </location>
</feature>
<dbReference type="Proteomes" id="UP001064933">
    <property type="component" value="Chromosome"/>
</dbReference>
<name>A0ABY6AZ93_9BURK</name>
<accession>A0ABY6AZ93</accession>
<reference evidence="3" key="1">
    <citation type="submission" date="2022-10" db="EMBL/GenBank/DDBJ databases">
        <title>Characterization and whole genome sequencing of a new Roseateles species, isolated from fresh water.</title>
        <authorList>
            <person name="Guliayeva D.Y."/>
            <person name="Akhremchuk A.E."/>
            <person name="Sikolenko M.A."/>
            <person name="Valentovich L.N."/>
            <person name="Sidarenka A.V."/>
        </authorList>
    </citation>
    <scope>NUCLEOTIDE SEQUENCE</scope>
    <source>
        <strain evidence="3">BIM B-1768</strain>
    </source>
</reference>
<dbReference type="EMBL" id="CP104562">
    <property type="protein sequence ID" value="UXH78233.1"/>
    <property type="molecule type" value="Genomic_DNA"/>
</dbReference>
<protein>
    <submittedName>
        <fullName evidence="3">Sulfur oxidation protein SoxY</fullName>
    </submittedName>
</protein>
<sequence length="161" mass="17051">MKSTISSTASPASTTPTDPTRWPTRRLLLQAGVGALLLPRPAWASRVELERAVLAFTGGVTPEPGGLVLDIAPLIENGNAVPVTLSMTEPARAMALFNELNPQREVIQAAFGPRSGDARLSTRIRLATSQQLVAVAQTADGRWRSQRVEVVVTLAACIEGG</sequence>
<evidence type="ECO:0000313" key="3">
    <source>
        <dbReference type="EMBL" id="UXH78233.1"/>
    </source>
</evidence>
<organism evidence="3 4">
    <name type="scientific">Roseateles amylovorans</name>
    <dbReference type="NCBI Taxonomy" id="2978473"/>
    <lineage>
        <taxon>Bacteria</taxon>
        <taxon>Pseudomonadati</taxon>
        <taxon>Pseudomonadota</taxon>
        <taxon>Betaproteobacteria</taxon>
        <taxon>Burkholderiales</taxon>
        <taxon>Sphaerotilaceae</taxon>
        <taxon>Roseateles</taxon>
    </lineage>
</organism>
<evidence type="ECO:0000259" key="2">
    <source>
        <dbReference type="Pfam" id="PF13501"/>
    </source>
</evidence>
<evidence type="ECO:0000256" key="1">
    <source>
        <dbReference type="SAM" id="MobiDB-lite"/>
    </source>
</evidence>
<proteinExistence type="predicted"/>
<gene>
    <name evidence="3" type="ORF">N4261_25340</name>
</gene>
<dbReference type="RefSeq" id="WP_261758013.1">
    <property type="nucleotide sequence ID" value="NZ_CP104562.2"/>
</dbReference>